<dbReference type="STRING" id="1123281.SAMN02745180_00505"/>
<feature type="region of interest" description="Disordered" evidence="1">
    <location>
        <begin position="260"/>
        <end position="305"/>
    </location>
</feature>
<evidence type="ECO:0000259" key="2">
    <source>
        <dbReference type="Pfam" id="PF20600"/>
    </source>
</evidence>
<dbReference type="Pfam" id="PF20600">
    <property type="entry name" value="ExoX-like_C"/>
    <property type="match status" value="1"/>
</dbReference>
<feature type="domain" description="Exodeoxyribonuclease X-like C-terminal" evidence="2">
    <location>
        <begin position="216"/>
        <end position="243"/>
    </location>
</feature>
<protein>
    <recommendedName>
        <fullName evidence="2">Exodeoxyribonuclease X-like C-terminal domain-containing protein</fullName>
    </recommendedName>
</protein>
<keyword evidence="4" id="KW-1185">Reference proteome</keyword>
<accession>A0A1M5U2D1</accession>
<feature type="compositionally biased region" description="Low complexity" evidence="1">
    <location>
        <begin position="260"/>
        <end position="269"/>
    </location>
</feature>
<dbReference type="EMBL" id="FQXR01000003">
    <property type="protein sequence ID" value="SHH57149.1"/>
    <property type="molecule type" value="Genomic_DNA"/>
</dbReference>
<evidence type="ECO:0000313" key="4">
    <source>
        <dbReference type="Proteomes" id="UP000184389"/>
    </source>
</evidence>
<gene>
    <name evidence="3" type="ORF">SAMN02745180_00505</name>
</gene>
<organism evidence="3 4">
    <name type="scientific">Sporanaerobacter acetigenes DSM 13106</name>
    <dbReference type="NCBI Taxonomy" id="1123281"/>
    <lineage>
        <taxon>Bacteria</taxon>
        <taxon>Bacillati</taxon>
        <taxon>Bacillota</taxon>
        <taxon>Tissierellia</taxon>
        <taxon>Tissierellales</taxon>
        <taxon>Sporanaerobacteraceae</taxon>
        <taxon>Sporanaerobacter</taxon>
    </lineage>
</organism>
<dbReference type="RefSeq" id="WP_072743096.1">
    <property type="nucleotide sequence ID" value="NZ_FQXR01000003.1"/>
</dbReference>
<dbReference type="InterPro" id="IPR046768">
    <property type="entry name" value="ExoX-like_C"/>
</dbReference>
<sequence length="305" mass="34569">MTNNMSEENMMMSLIESVEVNEIVGTLKKITQVQAAVQASLKAGHDYDTIPGTSKPTLLKPGAEKLLMMFGLTSEYEIVEKIEDYDKGIFAYTMKCILSKGGYKITEGVGSCNSKENKYRWRWTKEEDLPIGIDKDSLKQKTNRWGKTEYQVENDEIYSQANTILKMAKKRAQIDATLAVASLSEVFTQDIEDMKEFIQQEEVTNLTETEAENLRLDFGKFKGKTLKEILKVQPDYLEWLIDKAKEEVVKKAAKMVLDGNKQAKGNKNKAQPKEPEVIDGFEGIDPEEEANLPWNQDGADEDIPF</sequence>
<dbReference type="Proteomes" id="UP000184389">
    <property type="component" value="Unassembled WGS sequence"/>
</dbReference>
<dbReference type="AlphaFoldDB" id="A0A1M5U2D1"/>
<feature type="compositionally biased region" description="Acidic residues" evidence="1">
    <location>
        <begin position="277"/>
        <end position="290"/>
    </location>
</feature>
<reference evidence="3 4" key="1">
    <citation type="submission" date="2016-11" db="EMBL/GenBank/DDBJ databases">
        <authorList>
            <person name="Jaros S."/>
            <person name="Januszkiewicz K."/>
            <person name="Wedrychowicz H."/>
        </authorList>
    </citation>
    <scope>NUCLEOTIDE SEQUENCE [LARGE SCALE GENOMIC DNA]</scope>
    <source>
        <strain evidence="3 4">DSM 13106</strain>
    </source>
</reference>
<name>A0A1M5U2D1_9FIRM</name>
<evidence type="ECO:0000256" key="1">
    <source>
        <dbReference type="SAM" id="MobiDB-lite"/>
    </source>
</evidence>
<evidence type="ECO:0000313" key="3">
    <source>
        <dbReference type="EMBL" id="SHH57149.1"/>
    </source>
</evidence>
<proteinExistence type="predicted"/>